<dbReference type="InterPro" id="IPR050832">
    <property type="entry name" value="Bact_Acetyltransf"/>
</dbReference>
<dbReference type="Gene3D" id="1.10.10.10">
    <property type="entry name" value="Winged helix-like DNA-binding domain superfamily/Winged helix DNA-binding domain"/>
    <property type="match status" value="1"/>
</dbReference>
<dbReference type="PRINTS" id="PR00598">
    <property type="entry name" value="HTHMARR"/>
</dbReference>
<dbReference type="InterPro" id="IPR036388">
    <property type="entry name" value="WH-like_DNA-bd_sf"/>
</dbReference>
<dbReference type="GO" id="GO:0016747">
    <property type="term" value="F:acyltransferase activity, transferring groups other than amino-acyl groups"/>
    <property type="evidence" value="ECO:0007669"/>
    <property type="project" value="InterPro"/>
</dbReference>
<dbReference type="PROSITE" id="PS51186">
    <property type="entry name" value="GNAT"/>
    <property type="match status" value="1"/>
</dbReference>
<keyword evidence="2" id="KW-0012">Acyltransferase</keyword>
<dbReference type="InterPro" id="IPR016181">
    <property type="entry name" value="Acyl_CoA_acyltransferase"/>
</dbReference>
<feature type="domain" description="HTH marR-type" evidence="3">
    <location>
        <begin position="1"/>
        <end position="141"/>
    </location>
</feature>
<sequence length="293" mass="32896">MAIVQTIRKFNRTYTQRIGVLDESYLGTGRPLNVSRLLFEIGQSSGTTLRELRERLDLDSGYLTRLVSRLEREGLVQVTPDASDKRRRAVNLTEPGRAAVAELDDRSEKLASRLAEPLTPRQRQRLEEALATADLLVRASTVHLREVDPDDPAGHAALRRYYSELGQRFPTGFNPGTSAPEPGAHYVVATSDGESVAYGGIRPINAGGRKPAAEIKRMWVHPEWRGAGLGARMLRHLESLARSHGFTRIVLDTNSTLTEAIALYERAGYRRMERYNDNPYAELFFEKRLPART</sequence>
<dbReference type="RefSeq" id="WP_014394702.1">
    <property type="nucleotide sequence ID" value="NC_017030.1"/>
</dbReference>
<dbReference type="KEGG" id="ccx:COCOR_01856"/>
<dbReference type="InParanoid" id="H8MEW7"/>
<dbReference type="Pfam" id="PF00583">
    <property type="entry name" value="Acetyltransf_1"/>
    <property type="match status" value="1"/>
</dbReference>
<protein>
    <submittedName>
        <fullName evidence="5">MarR family transcriptional regulator</fullName>
    </submittedName>
</protein>
<evidence type="ECO:0000259" key="3">
    <source>
        <dbReference type="PROSITE" id="PS50995"/>
    </source>
</evidence>
<evidence type="ECO:0000256" key="2">
    <source>
        <dbReference type="ARBA" id="ARBA00023315"/>
    </source>
</evidence>
<dbReference type="eggNOG" id="COG1846">
    <property type="taxonomic scope" value="Bacteria"/>
</dbReference>
<dbReference type="InterPro" id="IPR036390">
    <property type="entry name" value="WH_DNA-bd_sf"/>
</dbReference>
<dbReference type="OrthoDB" id="273614at2"/>
<dbReference type="Proteomes" id="UP000007587">
    <property type="component" value="Chromosome"/>
</dbReference>
<dbReference type="AlphaFoldDB" id="H8MEW7"/>
<dbReference type="InterPro" id="IPR000835">
    <property type="entry name" value="HTH_MarR-typ"/>
</dbReference>
<dbReference type="SMART" id="SM00347">
    <property type="entry name" value="HTH_MARR"/>
    <property type="match status" value="1"/>
</dbReference>
<organism evidence="5 6">
    <name type="scientific">Corallococcus coralloides (strain ATCC 25202 / DSM 2259 / NBRC 100086 / M2)</name>
    <name type="common">Myxococcus coralloides</name>
    <dbReference type="NCBI Taxonomy" id="1144275"/>
    <lineage>
        <taxon>Bacteria</taxon>
        <taxon>Pseudomonadati</taxon>
        <taxon>Myxococcota</taxon>
        <taxon>Myxococcia</taxon>
        <taxon>Myxococcales</taxon>
        <taxon>Cystobacterineae</taxon>
        <taxon>Myxococcaceae</taxon>
        <taxon>Corallococcus</taxon>
    </lineage>
</organism>
<dbReference type="Gene3D" id="3.40.630.30">
    <property type="match status" value="1"/>
</dbReference>
<dbReference type="PANTHER" id="PTHR43877">
    <property type="entry name" value="AMINOALKYLPHOSPHONATE N-ACETYLTRANSFERASE-RELATED-RELATED"/>
    <property type="match status" value="1"/>
</dbReference>
<evidence type="ECO:0000313" key="5">
    <source>
        <dbReference type="EMBL" id="AFE10734.1"/>
    </source>
</evidence>
<evidence type="ECO:0000259" key="4">
    <source>
        <dbReference type="PROSITE" id="PS51186"/>
    </source>
</evidence>
<evidence type="ECO:0000313" key="6">
    <source>
        <dbReference type="Proteomes" id="UP000007587"/>
    </source>
</evidence>
<dbReference type="Pfam" id="PF12802">
    <property type="entry name" value="MarR_2"/>
    <property type="match status" value="1"/>
</dbReference>
<feature type="domain" description="N-acetyltransferase" evidence="4">
    <location>
        <begin position="142"/>
        <end position="290"/>
    </location>
</feature>
<gene>
    <name evidence="5" type="primary">ybfA</name>
    <name evidence="5" type="ordered locus">COCOR_01856</name>
</gene>
<dbReference type="HOGENOM" id="CLU_065219_0_0_7"/>
<dbReference type="GO" id="GO:0003700">
    <property type="term" value="F:DNA-binding transcription factor activity"/>
    <property type="evidence" value="ECO:0007669"/>
    <property type="project" value="InterPro"/>
</dbReference>
<dbReference type="STRING" id="1144275.COCOR_01856"/>
<dbReference type="SUPFAM" id="SSF55729">
    <property type="entry name" value="Acyl-CoA N-acyltransferases (Nat)"/>
    <property type="match status" value="1"/>
</dbReference>
<keyword evidence="1" id="KW-0808">Transferase</keyword>
<dbReference type="CDD" id="cd04301">
    <property type="entry name" value="NAT_SF"/>
    <property type="match status" value="1"/>
</dbReference>
<dbReference type="eggNOG" id="COG0456">
    <property type="taxonomic scope" value="Bacteria"/>
</dbReference>
<dbReference type="SUPFAM" id="SSF46785">
    <property type="entry name" value="Winged helix' DNA-binding domain"/>
    <property type="match status" value="1"/>
</dbReference>
<dbReference type="PANTHER" id="PTHR43877:SF2">
    <property type="entry name" value="AMINOALKYLPHOSPHONATE N-ACETYLTRANSFERASE-RELATED"/>
    <property type="match status" value="1"/>
</dbReference>
<proteinExistence type="predicted"/>
<name>H8MEW7_CORCM</name>
<evidence type="ECO:0000256" key="1">
    <source>
        <dbReference type="ARBA" id="ARBA00022679"/>
    </source>
</evidence>
<keyword evidence="6" id="KW-1185">Reference proteome</keyword>
<dbReference type="EMBL" id="CP003389">
    <property type="protein sequence ID" value="AFE10734.1"/>
    <property type="molecule type" value="Genomic_DNA"/>
</dbReference>
<dbReference type="PROSITE" id="PS50995">
    <property type="entry name" value="HTH_MARR_2"/>
    <property type="match status" value="1"/>
</dbReference>
<reference evidence="5 6" key="1">
    <citation type="journal article" date="2012" name="J. Bacteriol.">
        <title>Complete Genome Sequence of the Fruiting Myxobacterium Corallococcus coralloides DSM 2259.</title>
        <authorList>
            <person name="Huntley S."/>
            <person name="Zhang Y."/>
            <person name="Treuner-Lange A."/>
            <person name="Kneip S."/>
            <person name="Sensen C.W."/>
            <person name="Sogaard-Andersen L."/>
        </authorList>
    </citation>
    <scope>NUCLEOTIDE SEQUENCE [LARGE SCALE GENOMIC DNA]</scope>
    <source>
        <strain evidence="6">ATCC 25202 / DSM 2259 / NBRC 100086 / M2</strain>
    </source>
</reference>
<dbReference type="InterPro" id="IPR000182">
    <property type="entry name" value="GNAT_dom"/>
</dbReference>
<dbReference type="FunCoup" id="H8MEW7">
    <property type="interactions" value="60"/>
</dbReference>
<accession>H8MEW7</accession>
<reference evidence="6" key="2">
    <citation type="submission" date="2012-03" db="EMBL/GenBank/DDBJ databases">
        <title>Genome sequence of the fruiting myxobacterium Corallococcus coralloides DSM 2259.</title>
        <authorList>
            <person name="Huntley S."/>
            <person name="Zhang Y."/>
            <person name="Treuner-Lange A."/>
            <person name="Sensen C.W."/>
            <person name="Sogaard-Andersen L."/>
        </authorList>
    </citation>
    <scope>NUCLEOTIDE SEQUENCE [LARGE SCALE GENOMIC DNA]</scope>
    <source>
        <strain evidence="6">ATCC 25202 / DSM 2259 / NBRC 100086 / M2</strain>
    </source>
</reference>